<gene>
    <name evidence="11" type="ORF">OE88DRAFT_1730964</name>
</gene>
<dbReference type="InterPro" id="IPR001128">
    <property type="entry name" value="Cyt_P450"/>
</dbReference>
<dbReference type="SUPFAM" id="SSF48264">
    <property type="entry name" value="Cytochrome P450"/>
    <property type="match status" value="1"/>
</dbReference>
<feature type="binding site" description="axial binding residue" evidence="9">
    <location>
        <position position="495"/>
    </location>
    <ligand>
        <name>heme</name>
        <dbReference type="ChEBI" id="CHEBI:30413"/>
    </ligand>
    <ligandPart>
        <name>Fe</name>
        <dbReference type="ChEBI" id="CHEBI:18248"/>
    </ligandPart>
</feature>
<evidence type="ECO:0000256" key="1">
    <source>
        <dbReference type="ARBA" id="ARBA00001971"/>
    </source>
</evidence>
<dbReference type="Proteomes" id="UP000305948">
    <property type="component" value="Unassembled WGS sequence"/>
</dbReference>
<evidence type="ECO:0000256" key="4">
    <source>
        <dbReference type="ARBA" id="ARBA00022617"/>
    </source>
</evidence>
<evidence type="ECO:0000256" key="3">
    <source>
        <dbReference type="ARBA" id="ARBA00010617"/>
    </source>
</evidence>
<dbReference type="AlphaFoldDB" id="A0A5C3NI68"/>
<dbReference type="OrthoDB" id="10029320at2759"/>
<comment type="similarity">
    <text evidence="3">Belongs to the cytochrome P450 family.</text>
</comment>
<keyword evidence="10" id="KW-0812">Transmembrane</keyword>
<evidence type="ECO:0000256" key="9">
    <source>
        <dbReference type="PIRSR" id="PIRSR602403-1"/>
    </source>
</evidence>
<dbReference type="GO" id="GO:0004497">
    <property type="term" value="F:monooxygenase activity"/>
    <property type="evidence" value="ECO:0007669"/>
    <property type="project" value="UniProtKB-KW"/>
</dbReference>
<evidence type="ECO:0000256" key="2">
    <source>
        <dbReference type="ARBA" id="ARBA00005179"/>
    </source>
</evidence>
<dbReference type="GO" id="GO:0016705">
    <property type="term" value="F:oxidoreductase activity, acting on paired donors, with incorporation or reduction of molecular oxygen"/>
    <property type="evidence" value="ECO:0007669"/>
    <property type="project" value="InterPro"/>
</dbReference>
<dbReference type="InterPro" id="IPR050121">
    <property type="entry name" value="Cytochrome_P450_monoxygenase"/>
</dbReference>
<keyword evidence="6" id="KW-0560">Oxidoreductase</keyword>
<evidence type="ECO:0000256" key="10">
    <source>
        <dbReference type="SAM" id="Phobius"/>
    </source>
</evidence>
<evidence type="ECO:0000256" key="5">
    <source>
        <dbReference type="ARBA" id="ARBA00022723"/>
    </source>
</evidence>
<dbReference type="STRING" id="5364.A0A5C3NI68"/>
<dbReference type="InterPro" id="IPR036396">
    <property type="entry name" value="Cyt_P450_sf"/>
</dbReference>
<comment type="cofactor">
    <cofactor evidence="1 9">
        <name>heme</name>
        <dbReference type="ChEBI" id="CHEBI:30413"/>
    </cofactor>
</comment>
<dbReference type="PANTHER" id="PTHR24305:SF166">
    <property type="entry name" value="CYTOCHROME P450 12A4, MITOCHONDRIAL-RELATED"/>
    <property type="match status" value="1"/>
</dbReference>
<evidence type="ECO:0000313" key="11">
    <source>
        <dbReference type="EMBL" id="TFK57629.1"/>
    </source>
</evidence>
<dbReference type="PANTHER" id="PTHR24305">
    <property type="entry name" value="CYTOCHROME P450"/>
    <property type="match status" value="1"/>
</dbReference>
<proteinExistence type="inferred from homology"/>
<dbReference type="EMBL" id="ML213503">
    <property type="protein sequence ID" value="TFK57629.1"/>
    <property type="molecule type" value="Genomic_DNA"/>
</dbReference>
<evidence type="ECO:0000313" key="12">
    <source>
        <dbReference type="Proteomes" id="UP000305948"/>
    </source>
</evidence>
<evidence type="ECO:0000256" key="7">
    <source>
        <dbReference type="ARBA" id="ARBA00023004"/>
    </source>
</evidence>
<keyword evidence="7 9" id="KW-0408">Iron</keyword>
<protein>
    <submittedName>
        <fullName evidence="11">Cytochrome P450</fullName>
    </submittedName>
</protein>
<dbReference type="PRINTS" id="PR00385">
    <property type="entry name" value="P450"/>
</dbReference>
<accession>A0A5C3NI68</accession>
<dbReference type="GO" id="GO:0005506">
    <property type="term" value="F:iron ion binding"/>
    <property type="evidence" value="ECO:0007669"/>
    <property type="project" value="InterPro"/>
</dbReference>
<comment type="pathway">
    <text evidence="2">Secondary metabolite biosynthesis.</text>
</comment>
<evidence type="ECO:0000256" key="6">
    <source>
        <dbReference type="ARBA" id="ARBA00023002"/>
    </source>
</evidence>
<keyword evidence="10" id="KW-1133">Transmembrane helix</keyword>
<keyword evidence="8" id="KW-0503">Monooxygenase</keyword>
<reference evidence="11 12" key="1">
    <citation type="journal article" date="2019" name="Nat. Ecol. Evol.">
        <title>Megaphylogeny resolves global patterns of mushroom evolution.</title>
        <authorList>
            <person name="Varga T."/>
            <person name="Krizsan K."/>
            <person name="Foldi C."/>
            <person name="Dima B."/>
            <person name="Sanchez-Garcia M."/>
            <person name="Sanchez-Ramirez S."/>
            <person name="Szollosi G.J."/>
            <person name="Szarkandi J.G."/>
            <person name="Papp V."/>
            <person name="Albert L."/>
            <person name="Andreopoulos W."/>
            <person name="Angelini C."/>
            <person name="Antonin V."/>
            <person name="Barry K.W."/>
            <person name="Bougher N.L."/>
            <person name="Buchanan P."/>
            <person name="Buyck B."/>
            <person name="Bense V."/>
            <person name="Catcheside P."/>
            <person name="Chovatia M."/>
            <person name="Cooper J."/>
            <person name="Damon W."/>
            <person name="Desjardin D."/>
            <person name="Finy P."/>
            <person name="Geml J."/>
            <person name="Haridas S."/>
            <person name="Hughes K."/>
            <person name="Justo A."/>
            <person name="Karasinski D."/>
            <person name="Kautmanova I."/>
            <person name="Kiss B."/>
            <person name="Kocsube S."/>
            <person name="Kotiranta H."/>
            <person name="LaButti K.M."/>
            <person name="Lechner B.E."/>
            <person name="Liimatainen K."/>
            <person name="Lipzen A."/>
            <person name="Lukacs Z."/>
            <person name="Mihaltcheva S."/>
            <person name="Morgado L.N."/>
            <person name="Niskanen T."/>
            <person name="Noordeloos M.E."/>
            <person name="Ohm R.A."/>
            <person name="Ortiz-Santana B."/>
            <person name="Ovrebo C."/>
            <person name="Racz N."/>
            <person name="Riley R."/>
            <person name="Savchenko A."/>
            <person name="Shiryaev A."/>
            <person name="Soop K."/>
            <person name="Spirin V."/>
            <person name="Szebenyi C."/>
            <person name="Tomsovsky M."/>
            <person name="Tulloss R.E."/>
            <person name="Uehling J."/>
            <person name="Grigoriev I.V."/>
            <person name="Vagvolgyi C."/>
            <person name="Papp T."/>
            <person name="Martin F.M."/>
            <person name="Miettinen O."/>
            <person name="Hibbett D.S."/>
            <person name="Nagy L.G."/>
        </authorList>
    </citation>
    <scope>NUCLEOTIDE SEQUENCE [LARGE SCALE GENOMIC DNA]</scope>
    <source>
        <strain evidence="11 12">OMC1185</strain>
    </source>
</reference>
<organism evidence="11 12">
    <name type="scientific">Heliocybe sulcata</name>
    <dbReference type="NCBI Taxonomy" id="5364"/>
    <lineage>
        <taxon>Eukaryota</taxon>
        <taxon>Fungi</taxon>
        <taxon>Dikarya</taxon>
        <taxon>Basidiomycota</taxon>
        <taxon>Agaricomycotina</taxon>
        <taxon>Agaricomycetes</taxon>
        <taxon>Gloeophyllales</taxon>
        <taxon>Gloeophyllaceae</taxon>
        <taxon>Heliocybe</taxon>
    </lineage>
</organism>
<name>A0A5C3NI68_9AGAM</name>
<feature type="transmembrane region" description="Helical" evidence="10">
    <location>
        <begin position="20"/>
        <end position="39"/>
    </location>
</feature>
<dbReference type="Pfam" id="PF00067">
    <property type="entry name" value="p450"/>
    <property type="match status" value="1"/>
</dbReference>
<keyword evidence="5 9" id="KW-0479">Metal-binding</keyword>
<dbReference type="PRINTS" id="PR00465">
    <property type="entry name" value="EP450IV"/>
</dbReference>
<evidence type="ECO:0000256" key="8">
    <source>
        <dbReference type="ARBA" id="ARBA00023033"/>
    </source>
</evidence>
<dbReference type="GO" id="GO:0020037">
    <property type="term" value="F:heme binding"/>
    <property type="evidence" value="ECO:0007669"/>
    <property type="project" value="InterPro"/>
</dbReference>
<dbReference type="Gene3D" id="1.10.630.10">
    <property type="entry name" value="Cytochrome P450"/>
    <property type="match status" value="1"/>
</dbReference>
<dbReference type="InterPro" id="IPR002403">
    <property type="entry name" value="Cyt_P450_E_grp-IV"/>
</dbReference>
<keyword evidence="12" id="KW-1185">Reference proteome</keyword>
<sequence>MEAIANVLAPLREHLTTIQLLSFGVTAYALFTIFYRVLLWPRFLSPLSKLPGPPLGNPVTGVFLEIARSEPGVIQRDWLKAYGPTVRAVGPLGVERLLLVKPEVLERALVSGWLDAPRPDFMRNILGMAAGYGLLTVTGDEHKMMRKVLTPAFSIPNLMAQTEMYYGPIETLINTLKSQMTDKGSDPEGTEFHIYDWMSKVALDIICETAFGYKCNSLLDHNNELAVAYEDLLNLQSGKNQAMIISFIVLPGVPALLRSDWAYRHRDLFSKLPLTSPLTTMVGTVRHIREICAKILATKIAETSVVGALDTASKKDIMSLLLKARASEDKQKSQASASSYRMSDRELIEQMLTFLGAGHETTASGLAWTLYLLACNQESQSKLRAEVSEVISANPRPDYRTLKDLKYLDCVVQEGLRVLPPVPVTYRKAGKDLWLDGVHVPKGTLFSIPIRAINTWKAVWGEDAEIFRPERWQNLPPSYHPTFSTLSFLAGPHGCIGKTMAIMEMKAILAVLIANFEFHPAYEGQKAKPTATVTMKPADDMPLRVKMVNRQ</sequence>
<keyword evidence="10" id="KW-0472">Membrane</keyword>
<keyword evidence="4 9" id="KW-0349">Heme</keyword>